<dbReference type="EMBL" id="LHUR01000046">
    <property type="protein sequence ID" value="KOA18140.1"/>
    <property type="molecule type" value="Genomic_DNA"/>
</dbReference>
<gene>
    <name evidence="4" type="primary">hypE_2</name>
    <name evidence="4" type="ORF">CLHOM_35150</name>
</gene>
<organism evidence="4 5">
    <name type="scientific">Clostridium homopropionicum DSM 5847</name>
    <dbReference type="NCBI Taxonomy" id="1121318"/>
    <lineage>
        <taxon>Bacteria</taxon>
        <taxon>Bacillati</taxon>
        <taxon>Bacillota</taxon>
        <taxon>Clostridia</taxon>
        <taxon>Eubacteriales</taxon>
        <taxon>Clostridiaceae</taxon>
        <taxon>Clostridium</taxon>
    </lineage>
</organism>
<evidence type="ECO:0000313" key="5">
    <source>
        <dbReference type="Proteomes" id="UP000037043"/>
    </source>
</evidence>
<name>A0A0L6Z5A3_9CLOT</name>
<dbReference type="AlphaFoldDB" id="A0A0L6Z5A3"/>
<sequence length="330" mass="36350">MDKVELLHGDGGKYTSQLIKEVFYNSYGNSILLEDLDSAVIKFQGEFMAFTTDSFIVKPIFFRGGDIGKLAICGTINDLTVSGAIPLYLSVGFIIEESFPISQLKNIALSMRNVCKETNVKIVTGDTKVVEKGSAEGIFINTSGVGIINGFKSKEIKDGDHILITGTIAEHGTAIAVDRYNLDVKGDIKSDCFPLCTLLSCLYKYKDKIKLMKDPTRGGIGEALNEIAIKSGLGVHLFESEIPIRKEVKWVNEMLGLDPLYLASEGRMLIVAENCVSKDIILDLKKTCNCNNASHIGVFTKECEFVYTENILGGKRILNPLDYHMLPRIC</sequence>
<dbReference type="PATRIC" id="fig|1121318.3.peg.3514"/>
<evidence type="ECO:0000259" key="3">
    <source>
        <dbReference type="Pfam" id="PF02769"/>
    </source>
</evidence>
<dbReference type="Gene3D" id="3.90.650.10">
    <property type="entry name" value="PurM-like C-terminal domain"/>
    <property type="match status" value="1"/>
</dbReference>
<dbReference type="GO" id="GO:0051604">
    <property type="term" value="P:protein maturation"/>
    <property type="evidence" value="ECO:0007669"/>
    <property type="project" value="TreeGrafter"/>
</dbReference>
<comment type="caution">
    <text evidence="4">The sequence shown here is derived from an EMBL/GenBank/DDBJ whole genome shotgun (WGS) entry which is preliminary data.</text>
</comment>
<dbReference type="InterPro" id="IPR016188">
    <property type="entry name" value="PurM-like_N"/>
</dbReference>
<protein>
    <submittedName>
        <fullName evidence="4">Hydrogenase isoenzymes formation protein HypE</fullName>
    </submittedName>
</protein>
<dbReference type="SUPFAM" id="SSF55326">
    <property type="entry name" value="PurM N-terminal domain-like"/>
    <property type="match status" value="1"/>
</dbReference>
<accession>A0A0L6Z5A3</accession>
<dbReference type="Proteomes" id="UP000037043">
    <property type="component" value="Unassembled WGS sequence"/>
</dbReference>
<dbReference type="InterPro" id="IPR010918">
    <property type="entry name" value="PurM-like_C_dom"/>
</dbReference>
<dbReference type="NCBIfam" id="TIGR02124">
    <property type="entry name" value="hypE"/>
    <property type="match status" value="1"/>
</dbReference>
<dbReference type="Gene3D" id="3.30.1330.10">
    <property type="entry name" value="PurM-like, N-terminal domain"/>
    <property type="match status" value="1"/>
</dbReference>
<evidence type="ECO:0000259" key="2">
    <source>
        <dbReference type="Pfam" id="PF00586"/>
    </source>
</evidence>
<feature type="domain" description="PurM-like C-terminal" evidence="3">
    <location>
        <begin position="157"/>
        <end position="304"/>
    </location>
</feature>
<dbReference type="PANTHER" id="PTHR30303:SF0">
    <property type="entry name" value="CARBAMOYL DEHYDRATASE HYPE"/>
    <property type="match status" value="1"/>
</dbReference>
<dbReference type="Pfam" id="PF00586">
    <property type="entry name" value="AIRS"/>
    <property type="match status" value="1"/>
</dbReference>
<dbReference type="CDD" id="cd02197">
    <property type="entry name" value="HypE"/>
    <property type="match status" value="1"/>
</dbReference>
<dbReference type="InterPro" id="IPR011854">
    <property type="entry name" value="HypE"/>
</dbReference>
<dbReference type="InterPro" id="IPR036921">
    <property type="entry name" value="PurM-like_N_sf"/>
</dbReference>
<keyword evidence="5" id="KW-1185">Reference proteome</keyword>
<dbReference type="SUPFAM" id="SSF56042">
    <property type="entry name" value="PurM C-terminal domain-like"/>
    <property type="match status" value="1"/>
</dbReference>
<reference evidence="5" key="1">
    <citation type="submission" date="2015-08" db="EMBL/GenBank/DDBJ databases">
        <title>Genome sequence of the strict anaerobe Clostridium homopropionicum LuHBu1 (DSM 5847T).</title>
        <authorList>
            <person name="Poehlein A."/>
            <person name="Beck M."/>
            <person name="Schiel-Bengelsdorf B."/>
            <person name="Bengelsdorf F.R."/>
            <person name="Daniel R."/>
            <person name="Duerre P."/>
        </authorList>
    </citation>
    <scope>NUCLEOTIDE SEQUENCE [LARGE SCALE GENOMIC DNA]</scope>
    <source>
        <strain evidence="5">DSM 5847</strain>
    </source>
</reference>
<feature type="domain" description="PurM-like N-terminal" evidence="2">
    <location>
        <begin position="37"/>
        <end position="148"/>
    </location>
</feature>
<comment type="similarity">
    <text evidence="1">Belongs to the HypE family.</text>
</comment>
<evidence type="ECO:0000256" key="1">
    <source>
        <dbReference type="ARBA" id="ARBA00006243"/>
    </source>
</evidence>
<proteinExistence type="inferred from homology"/>
<dbReference type="PANTHER" id="PTHR30303">
    <property type="entry name" value="HYDROGENASE ISOENZYMES FORMATION PROTEIN HYPE"/>
    <property type="match status" value="1"/>
</dbReference>
<dbReference type="RefSeq" id="WP_052222948.1">
    <property type="nucleotide sequence ID" value="NZ_LHUR01000046.1"/>
</dbReference>
<dbReference type="Pfam" id="PF02769">
    <property type="entry name" value="AIRS_C"/>
    <property type="match status" value="1"/>
</dbReference>
<evidence type="ECO:0000313" key="4">
    <source>
        <dbReference type="EMBL" id="KOA18140.1"/>
    </source>
</evidence>
<dbReference type="PIRSF" id="PIRSF005644">
    <property type="entry name" value="Hdrgns_mtr_HypE"/>
    <property type="match status" value="1"/>
</dbReference>
<dbReference type="STRING" id="36844.SAMN04488501_12813"/>
<dbReference type="InterPro" id="IPR036676">
    <property type="entry name" value="PurM-like_C_sf"/>
</dbReference>